<dbReference type="SMART" id="SM00256">
    <property type="entry name" value="FBOX"/>
    <property type="match status" value="1"/>
</dbReference>
<dbReference type="SUPFAM" id="SSF81383">
    <property type="entry name" value="F-box domain"/>
    <property type="match status" value="1"/>
</dbReference>
<sequence>MRRTKRFKLSKLTTNTIGFNLDDLHDSILVEILRRLPWKSAVQCMCVCKRWCSLVSNNPCFDDRFLRVQIDKQGSVSRSSLIFTNPRNRRDFFTTSEHPWAPKRVLRGDRLRRNFSLSFLPCFQGPVKTIAEGGEPIVVAAHNGFLLCPGTRWFQQDYYICYPYTKQWDALPRPPQCTNKVIVGLMCNPYNNLGDRRVCEDQYRYRVVRIIIPDDDRDERYNSSLGQFKAEIFASETRKWTERVVLYPKNTKFCVGNLVSRQVAVVFNGMLYFLSTDGFVIGLDPYSNDDNYITPPASLTTTATGGSEDDGKNYINCHFIDKPEGEDAATSDLLGVCRWSSGPCMRMCQLVKDSSGSFRDLCVWDYMQDNQAAAGKYYWSLIGRVDLKTMVTLNPLSMKWTLDRRFYNGVRVLAFDPNDGDILYLELCQHIVMVNGAAGTLTEAWKTKVSYHNRAEGDTVFPFVLPRGPTPVHGHKHEEQASSSKSRLPH</sequence>
<comment type="caution">
    <text evidence="2">The sequence shown here is derived from an EMBL/GenBank/DDBJ whole genome shotgun (WGS) entry which is preliminary data.</text>
</comment>
<dbReference type="EMBL" id="VIEB01001230">
    <property type="protein sequence ID" value="TQD73990.1"/>
    <property type="molecule type" value="Genomic_DNA"/>
</dbReference>
<dbReference type="InterPro" id="IPR036047">
    <property type="entry name" value="F-box-like_dom_sf"/>
</dbReference>
<proteinExistence type="predicted"/>
<feature type="domain" description="F-box" evidence="1">
    <location>
        <begin position="18"/>
        <end position="68"/>
    </location>
</feature>
<dbReference type="Pfam" id="PF00646">
    <property type="entry name" value="F-box"/>
    <property type="match status" value="1"/>
</dbReference>
<reference evidence="2 3" key="1">
    <citation type="journal article" date="2019" name="G3 (Bethesda)">
        <title>Sequencing of a Wild Apple (Malus baccata) Genome Unravels the Differences Between Cultivated and Wild Apple Species Regarding Disease Resistance and Cold Tolerance.</title>
        <authorList>
            <person name="Chen X."/>
        </authorList>
    </citation>
    <scope>NUCLEOTIDE SEQUENCE [LARGE SCALE GENOMIC DNA]</scope>
    <source>
        <strain evidence="3">cv. Shandingzi</strain>
        <tissue evidence="2">Leaves</tissue>
    </source>
</reference>
<keyword evidence="3" id="KW-1185">Reference proteome</keyword>
<dbReference type="STRING" id="106549.A0A540KIJ6"/>
<dbReference type="PANTHER" id="PTHR35546">
    <property type="entry name" value="F-BOX PROTEIN INTERACTION DOMAIN PROTEIN-RELATED"/>
    <property type="match status" value="1"/>
</dbReference>
<dbReference type="Proteomes" id="UP000315295">
    <property type="component" value="Unassembled WGS sequence"/>
</dbReference>
<dbReference type="Gene3D" id="1.20.1280.50">
    <property type="match status" value="1"/>
</dbReference>
<gene>
    <name evidence="2" type="ORF">C1H46_040489</name>
</gene>
<organism evidence="2 3">
    <name type="scientific">Malus baccata</name>
    <name type="common">Siberian crab apple</name>
    <name type="synonym">Pyrus baccata</name>
    <dbReference type="NCBI Taxonomy" id="106549"/>
    <lineage>
        <taxon>Eukaryota</taxon>
        <taxon>Viridiplantae</taxon>
        <taxon>Streptophyta</taxon>
        <taxon>Embryophyta</taxon>
        <taxon>Tracheophyta</taxon>
        <taxon>Spermatophyta</taxon>
        <taxon>Magnoliopsida</taxon>
        <taxon>eudicotyledons</taxon>
        <taxon>Gunneridae</taxon>
        <taxon>Pentapetalae</taxon>
        <taxon>rosids</taxon>
        <taxon>fabids</taxon>
        <taxon>Rosales</taxon>
        <taxon>Rosaceae</taxon>
        <taxon>Amygdaloideae</taxon>
        <taxon>Maleae</taxon>
        <taxon>Malus</taxon>
    </lineage>
</organism>
<dbReference type="PROSITE" id="PS50181">
    <property type="entry name" value="FBOX"/>
    <property type="match status" value="1"/>
</dbReference>
<dbReference type="InterPro" id="IPR055290">
    <property type="entry name" value="At3g26010-like"/>
</dbReference>
<name>A0A540KIJ6_MALBA</name>
<dbReference type="PANTHER" id="PTHR35546:SF130">
    <property type="entry name" value="EXPRESSED PROTEIN"/>
    <property type="match status" value="1"/>
</dbReference>
<accession>A0A540KIJ6</accession>
<dbReference type="InterPro" id="IPR001810">
    <property type="entry name" value="F-box_dom"/>
</dbReference>
<evidence type="ECO:0000259" key="1">
    <source>
        <dbReference type="PROSITE" id="PS50181"/>
    </source>
</evidence>
<evidence type="ECO:0000313" key="3">
    <source>
        <dbReference type="Proteomes" id="UP000315295"/>
    </source>
</evidence>
<evidence type="ECO:0000313" key="2">
    <source>
        <dbReference type="EMBL" id="TQD73990.1"/>
    </source>
</evidence>
<dbReference type="AlphaFoldDB" id="A0A540KIJ6"/>
<protein>
    <recommendedName>
        <fullName evidence="1">F-box domain-containing protein</fullName>
    </recommendedName>
</protein>